<dbReference type="InterPro" id="IPR039428">
    <property type="entry name" value="NUOK/Mnh_C1-like"/>
</dbReference>
<gene>
    <name evidence="5" type="primary">nuoK</name>
    <name evidence="6" type="ORF">C8J28_102270</name>
</gene>
<comment type="subunit">
    <text evidence="5">NDH-1 is composed of 14 different subunits. Subunits NuoA, H, J, K, L, M, N constitute the membrane sector of the complex.</text>
</comment>
<dbReference type="GO" id="GO:0042773">
    <property type="term" value="P:ATP synthesis coupled electron transport"/>
    <property type="evidence" value="ECO:0007669"/>
    <property type="project" value="InterPro"/>
</dbReference>
<comment type="caution">
    <text evidence="6">The sequence shown here is derived from an EMBL/GenBank/DDBJ whole genome shotgun (WGS) entry which is preliminary data.</text>
</comment>
<evidence type="ECO:0000256" key="1">
    <source>
        <dbReference type="ARBA" id="ARBA00004141"/>
    </source>
</evidence>
<dbReference type="NCBIfam" id="NF004320">
    <property type="entry name" value="PRK05715.1-2"/>
    <property type="match status" value="1"/>
</dbReference>
<comment type="similarity">
    <text evidence="5">Belongs to the complex I subunit 4L family.</text>
</comment>
<dbReference type="Gene3D" id="1.10.287.3510">
    <property type="match status" value="1"/>
</dbReference>
<evidence type="ECO:0000256" key="2">
    <source>
        <dbReference type="ARBA" id="ARBA00022692"/>
    </source>
</evidence>
<keyword evidence="5" id="KW-0520">NAD</keyword>
<feature type="transmembrane region" description="Helical" evidence="5">
    <location>
        <begin position="62"/>
        <end position="85"/>
    </location>
</feature>
<dbReference type="GO" id="GO:0005886">
    <property type="term" value="C:plasma membrane"/>
    <property type="evidence" value="ECO:0007669"/>
    <property type="project" value="UniProtKB-SubCell"/>
</dbReference>
<comment type="subcellular location">
    <subcellularLocation>
        <location evidence="5">Cell membrane</location>
        <topology evidence="5">Multi-pass membrane protein</topology>
    </subcellularLocation>
    <subcellularLocation>
        <location evidence="1">Membrane</location>
        <topology evidence="1">Multi-pass membrane protein</topology>
    </subcellularLocation>
</comment>
<comment type="catalytic activity">
    <reaction evidence="5">
        <text>a quinone + NADH + 5 H(+)(in) = a quinol + NAD(+) + 4 H(+)(out)</text>
        <dbReference type="Rhea" id="RHEA:57888"/>
        <dbReference type="ChEBI" id="CHEBI:15378"/>
        <dbReference type="ChEBI" id="CHEBI:24646"/>
        <dbReference type="ChEBI" id="CHEBI:57540"/>
        <dbReference type="ChEBI" id="CHEBI:57945"/>
        <dbReference type="ChEBI" id="CHEBI:132124"/>
    </reaction>
</comment>
<evidence type="ECO:0000256" key="5">
    <source>
        <dbReference type="HAMAP-Rule" id="MF_01456"/>
    </source>
</evidence>
<dbReference type="EC" id="7.1.1.-" evidence="5"/>
<dbReference type="Pfam" id="PF00420">
    <property type="entry name" value="Oxidored_q2"/>
    <property type="match status" value="1"/>
</dbReference>
<dbReference type="HAMAP" id="MF_01456">
    <property type="entry name" value="NDH1_NuoK"/>
    <property type="match status" value="1"/>
</dbReference>
<keyword evidence="2 5" id="KW-0812">Transmembrane</keyword>
<dbReference type="AlphaFoldDB" id="A0A2T5KDK8"/>
<dbReference type="Proteomes" id="UP000244060">
    <property type="component" value="Unassembled WGS sequence"/>
</dbReference>
<dbReference type="OrthoDB" id="9810120at2"/>
<evidence type="ECO:0000313" key="6">
    <source>
        <dbReference type="EMBL" id="PTR20505.1"/>
    </source>
</evidence>
<keyword evidence="5" id="KW-1278">Translocase</keyword>
<dbReference type="GO" id="GO:0050136">
    <property type="term" value="F:NADH dehydrogenase (quinone) (non-electrogenic) activity"/>
    <property type="evidence" value="ECO:0007669"/>
    <property type="project" value="UniProtKB-UniRule"/>
</dbReference>
<reference evidence="6 7" key="1">
    <citation type="submission" date="2018-04" db="EMBL/GenBank/DDBJ databases">
        <title>Genomic Encyclopedia of Type Strains, Phase III (KMG-III): the genomes of soil and plant-associated and newly described type strains.</title>
        <authorList>
            <person name="Whitman W."/>
        </authorList>
    </citation>
    <scope>NUCLEOTIDE SEQUENCE [LARGE SCALE GENOMIC DNA]</scope>
    <source>
        <strain evidence="6 7">KA25</strain>
    </source>
</reference>
<organism evidence="6 7">
    <name type="scientific">Cereibacter azotoformans</name>
    <dbReference type="NCBI Taxonomy" id="43057"/>
    <lineage>
        <taxon>Bacteria</taxon>
        <taxon>Pseudomonadati</taxon>
        <taxon>Pseudomonadota</taxon>
        <taxon>Alphaproteobacteria</taxon>
        <taxon>Rhodobacterales</taxon>
        <taxon>Paracoccaceae</taxon>
        <taxon>Cereibacter</taxon>
    </lineage>
</organism>
<feature type="transmembrane region" description="Helical" evidence="5">
    <location>
        <begin position="37"/>
        <end position="56"/>
    </location>
</feature>
<accession>A0A2T5KDK8</accession>
<proteinExistence type="inferred from homology"/>
<keyword evidence="5" id="KW-0830">Ubiquinone</keyword>
<dbReference type="RefSeq" id="WP_011908720.1">
    <property type="nucleotide sequence ID" value="NZ_CP089965.1"/>
</dbReference>
<keyword evidence="4 5" id="KW-0472">Membrane</keyword>
<evidence type="ECO:0000313" key="7">
    <source>
        <dbReference type="Proteomes" id="UP000244060"/>
    </source>
</evidence>
<dbReference type="InterPro" id="IPR001133">
    <property type="entry name" value="NADH_UbQ_OxRdtase_chain4L/K"/>
</dbReference>
<evidence type="ECO:0000256" key="3">
    <source>
        <dbReference type="ARBA" id="ARBA00022989"/>
    </source>
</evidence>
<protein>
    <recommendedName>
        <fullName evidence="5">NADH-quinone oxidoreductase subunit K</fullName>
        <ecNumber evidence="5">7.1.1.-</ecNumber>
    </recommendedName>
    <alternativeName>
        <fullName evidence="5">NADH dehydrogenase I subunit K</fullName>
    </alternativeName>
    <alternativeName>
        <fullName evidence="5">NDH-1 subunit K</fullName>
    </alternativeName>
</protein>
<name>A0A2T5KDK8_9RHOB</name>
<dbReference type="GO" id="GO:0048038">
    <property type="term" value="F:quinone binding"/>
    <property type="evidence" value="ECO:0007669"/>
    <property type="project" value="UniProtKB-KW"/>
</dbReference>
<comment type="function">
    <text evidence="5">NDH-1 shuttles electrons from NADH, via FMN and iron-sulfur (Fe-S) centers, to quinones in the respiratory chain. The immediate electron acceptor for the enzyme in this species is believed to be ubiquinone. Couples the redox reaction to proton translocation (for every two electrons transferred, four hydrogen ions are translocated across the cytoplasmic membrane), and thus conserves the redox energy in a proton gradient.</text>
</comment>
<keyword evidence="7" id="KW-1185">Reference proteome</keyword>
<keyword evidence="5" id="KW-1003">Cell membrane</keyword>
<evidence type="ECO:0000256" key="4">
    <source>
        <dbReference type="ARBA" id="ARBA00023136"/>
    </source>
</evidence>
<feature type="transmembrane region" description="Helical" evidence="5">
    <location>
        <begin position="6"/>
        <end position="25"/>
    </location>
</feature>
<keyword evidence="3 5" id="KW-1133">Transmembrane helix</keyword>
<dbReference type="EMBL" id="QAOT01000002">
    <property type="protein sequence ID" value="PTR20505.1"/>
    <property type="molecule type" value="Genomic_DNA"/>
</dbReference>
<keyword evidence="5" id="KW-0813">Transport</keyword>
<keyword evidence="5" id="KW-0874">Quinone</keyword>
<sequence>MSGATFLILLALSGGIFATGFFGLMARRAILFQLISLEMMLAGPALAFLAGGAWHGSQQGQAMFVFIIILAAAEVALGLALYLALRRGADVEDSDTITGLKH</sequence>